<evidence type="ECO:0000313" key="2">
    <source>
        <dbReference type="Proteomes" id="UP001271723"/>
    </source>
</evidence>
<protein>
    <submittedName>
        <fullName evidence="1">Uncharacterized protein</fullName>
    </submittedName>
</protein>
<keyword evidence="2" id="KW-1185">Reference proteome</keyword>
<sequence>MSVRLAAFCDTDGCLAVFAPEPGTGRGGLVTTAVRLGWRSTSFNTGPETCPACVTGRGPVLERGECPVCMGSTVDLPAGATCHYCRHVEPHPDEDETP</sequence>
<accession>A0ABU4LJV3</accession>
<evidence type="ECO:0000313" key="1">
    <source>
        <dbReference type="EMBL" id="MDX2916107.1"/>
    </source>
</evidence>
<dbReference type="Proteomes" id="UP001271723">
    <property type="component" value="Unassembled WGS sequence"/>
</dbReference>
<organism evidence="1 2">
    <name type="scientific">Streptomyces griseiscabiei</name>
    <dbReference type="NCBI Taxonomy" id="2993540"/>
    <lineage>
        <taxon>Bacteria</taxon>
        <taxon>Bacillati</taxon>
        <taxon>Actinomycetota</taxon>
        <taxon>Actinomycetes</taxon>
        <taxon>Kitasatosporales</taxon>
        <taxon>Streptomycetaceae</taxon>
        <taxon>Streptomyces</taxon>
    </lineage>
</organism>
<reference evidence="1 2" key="1">
    <citation type="journal article" date="2023" name="Microb. Genom.">
        <title>Mesoterricola silvestris gen. nov., sp. nov., Mesoterricola sediminis sp. nov., Geothrix oryzae sp. nov., Geothrix edaphica sp. nov., Geothrix rubra sp. nov., and Geothrix limicola sp. nov., six novel members of Acidobacteriota isolated from soils.</title>
        <authorList>
            <person name="Weisberg A.J."/>
            <person name="Pearce E."/>
            <person name="Kramer C.G."/>
            <person name="Chang J.H."/>
            <person name="Clarke C.R."/>
        </authorList>
    </citation>
    <scope>NUCLEOTIDE SEQUENCE [LARGE SCALE GENOMIC DNA]</scope>
    <source>
        <strain evidence="1 2">NRRL_B-2795</strain>
    </source>
</reference>
<comment type="caution">
    <text evidence="1">The sequence shown here is derived from an EMBL/GenBank/DDBJ whole genome shotgun (WGS) entry which is preliminary data.</text>
</comment>
<name>A0ABU4LJV3_9ACTN</name>
<gene>
    <name evidence="1" type="ORF">PV517_46510</name>
</gene>
<dbReference type="RefSeq" id="WP_086752175.1">
    <property type="nucleotide sequence ID" value="NZ_JAGJBZ010000007.1"/>
</dbReference>
<dbReference type="EMBL" id="JARAVY010000039">
    <property type="protein sequence ID" value="MDX2916107.1"/>
    <property type="molecule type" value="Genomic_DNA"/>
</dbReference>
<proteinExistence type="predicted"/>